<evidence type="ECO:0000256" key="4">
    <source>
        <dbReference type="ARBA" id="ARBA00022989"/>
    </source>
</evidence>
<protein>
    <submittedName>
        <fullName evidence="8">Putative symporter in putrescine utilization cluster</fullName>
    </submittedName>
</protein>
<evidence type="ECO:0000313" key="9">
    <source>
        <dbReference type="Proteomes" id="UP000029224"/>
    </source>
</evidence>
<feature type="transmembrane region" description="Helical" evidence="6">
    <location>
        <begin position="74"/>
        <end position="97"/>
    </location>
</feature>
<evidence type="ECO:0000256" key="2">
    <source>
        <dbReference type="ARBA" id="ARBA00022475"/>
    </source>
</evidence>
<keyword evidence="5 6" id="KW-0472">Membrane</keyword>
<dbReference type="InterPro" id="IPR018461">
    <property type="entry name" value="Na/H_Antiport_NhaC-like_C"/>
</dbReference>
<keyword evidence="4 6" id="KW-1133">Transmembrane helix</keyword>
<keyword evidence="3 6" id="KW-0812">Transmembrane</keyword>
<dbReference type="PANTHER" id="PTHR43478">
    <property type="entry name" value="NA+/H+ ANTIPORTER-RELATED"/>
    <property type="match status" value="1"/>
</dbReference>
<feature type="transmembrane region" description="Helical" evidence="6">
    <location>
        <begin position="205"/>
        <end position="222"/>
    </location>
</feature>
<dbReference type="Proteomes" id="UP000029224">
    <property type="component" value="Unassembled WGS sequence"/>
</dbReference>
<sequence>MWLDGRSDCILEKGGSILSFSDMLVNKVKSRNQSLLMTFFLGILIFIDDYLNAIAISSSMKKITDGYQVSREKLAYLVDSTAAPICILVPISTWAIFFSSLLEANEVAEPGQGIAAYIQAIPYMAYGWVTLGIVFLVAIGKMPDLGAMKKAEERARNGQVKPDGAVDIDFGSDIKAHSNPTMGLINFLLPMVVLVGASWYFGIDLLAGVFVAIIFTICFYGFQKLVTMNELFDAVYDGIKVMLLPLATVIGGFMLKSVNDSLGLTQYVIETVSLIYLLSTSLL</sequence>
<dbReference type="Pfam" id="PF03553">
    <property type="entry name" value="Na_H_antiporter"/>
    <property type="match status" value="1"/>
</dbReference>
<dbReference type="EMBL" id="BBMT01000001">
    <property type="protein sequence ID" value="GAL31648.1"/>
    <property type="molecule type" value="Genomic_DNA"/>
</dbReference>
<dbReference type="GO" id="GO:0005886">
    <property type="term" value="C:plasma membrane"/>
    <property type="evidence" value="ECO:0007669"/>
    <property type="project" value="UniProtKB-SubCell"/>
</dbReference>
<keyword evidence="2" id="KW-1003">Cell membrane</keyword>
<feature type="transmembrane region" description="Helical" evidence="6">
    <location>
        <begin position="181"/>
        <end position="199"/>
    </location>
</feature>
<reference evidence="8 9" key="1">
    <citation type="submission" date="2014-09" db="EMBL/GenBank/DDBJ databases">
        <title>Vibrio maritimus JCM 19240. (C210) whole genome shotgun sequence.</title>
        <authorList>
            <person name="Sawabe T."/>
            <person name="Meirelles P."/>
            <person name="Nakanishi M."/>
            <person name="Sayaka M."/>
            <person name="Hattori M."/>
            <person name="Ohkuma M."/>
        </authorList>
    </citation>
    <scope>NUCLEOTIDE SEQUENCE [LARGE SCALE GENOMIC DNA]</scope>
    <source>
        <strain evidence="8 9">JCM 19240</strain>
    </source>
</reference>
<feature type="transmembrane region" description="Helical" evidence="6">
    <location>
        <begin position="117"/>
        <end position="140"/>
    </location>
</feature>
<evidence type="ECO:0000256" key="1">
    <source>
        <dbReference type="ARBA" id="ARBA00004651"/>
    </source>
</evidence>
<comment type="subcellular location">
    <subcellularLocation>
        <location evidence="1">Cell membrane</location>
        <topology evidence="1">Multi-pass membrane protein</topology>
    </subcellularLocation>
</comment>
<comment type="caution">
    <text evidence="8">The sequence shown here is derived from an EMBL/GenBank/DDBJ whole genome shotgun (WGS) entry which is preliminary data.</text>
</comment>
<evidence type="ECO:0000256" key="6">
    <source>
        <dbReference type="SAM" id="Phobius"/>
    </source>
</evidence>
<evidence type="ECO:0000313" key="8">
    <source>
        <dbReference type="EMBL" id="GAL31648.1"/>
    </source>
</evidence>
<accession>A0A090SXJ8</accession>
<proteinExistence type="predicted"/>
<reference evidence="8 9" key="2">
    <citation type="submission" date="2014-09" db="EMBL/GenBank/DDBJ databases">
        <authorList>
            <consortium name="NBRP consortium"/>
            <person name="Sawabe T."/>
            <person name="Meirelles P."/>
            <person name="Nakanishi M."/>
            <person name="Sayaka M."/>
            <person name="Hattori M."/>
            <person name="Ohkuma M."/>
        </authorList>
    </citation>
    <scope>NUCLEOTIDE SEQUENCE [LARGE SCALE GENOMIC DNA]</scope>
    <source>
        <strain evidence="8 9">JCM 19240</strain>
    </source>
</reference>
<organism evidence="8 9">
    <name type="scientific">Vibrio maritimus</name>
    <dbReference type="NCBI Taxonomy" id="990268"/>
    <lineage>
        <taxon>Bacteria</taxon>
        <taxon>Pseudomonadati</taxon>
        <taxon>Pseudomonadota</taxon>
        <taxon>Gammaproteobacteria</taxon>
        <taxon>Vibrionales</taxon>
        <taxon>Vibrionaceae</taxon>
        <taxon>Vibrio</taxon>
    </lineage>
</organism>
<feature type="domain" description="Na+/H+ antiporter NhaC-like C-terminal" evidence="7">
    <location>
        <begin position="115"/>
        <end position="275"/>
    </location>
</feature>
<evidence type="ECO:0000256" key="3">
    <source>
        <dbReference type="ARBA" id="ARBA00022692"/>
    </source>
</evidence>
<dbReference type="AlphaFoldDB" id="A0A090SXJ8"/>
<name>A0A090SXJ8_9VIBR</name>
<feature type="transmembrane region" description="Helical" evidence="6">
    <location>
        <begin position="34"/>
        <end position="53"/>
    </location>
</feature>
<evidence type="ECO:0000259" key="7">
    <source>
        <dbReference type="Pfam" id="PF03553"/>
    </source>
</evidence>
<gene>
    <name evidence="8" type="ORF">JCM19240_5079</name>
</gene>
<dbReference type="PANTHER" id="PTHR43478:SF1">
    <property type="entry name" value="NA+_H+ ANTIPORTER NHAC-LIKE C-TERMINAL DOMAIN-CONTAINING PROTEIN"/>
    <property type="match status" value="1"/>
</dbReference>
<evidence type="ECO:0000256" key="5">
    <source>
        <dbReference type="ARBA" id="ARBA00023136"/>
    </source>
</evidence>
<keyword evidence="9" id="KW-1185">Reference proteome</keyword>